<keyword evidence="4" id="KW-1185">Reference proteome</keyword>
<feature type="transmembrane region" description="Helical" evidence="1">
    <location>
        <begin position="73"/>
        <end position="90"/>
    </location>
</feature>
<feature type="domain" description="GYF" evidence="2">
    <location>
        <begin position="4"/>
        <end position="49"/>
    </location>
</feature>
<comment type="caution">
    <text evidence="3">The sequence shown here is derived from an EMBL/GenBank/DDBJ whole genome shotgun (WGS) entry which is preliminary data.</text>
</comment>
<dbReference type="EMBL" id="JBHSBW010000001">
    <property type="protein sequence ID" value="MFC4209556.1"/>
    <property type="molecule type" value="Genomic_DNA"/>
</dbReference>
<accession>A0ABV8P5A7</accession>
<keyword evidence="1" id="KW-0812">Transmembrane</keyword>
<dbReference type="InterPro" id="IPR025640">
    <property type="entry name" value="GYF_2"/>
</dbReference>
<evidence type="ECO:0000313" key="4">
    <source>
        <dbReference type="Proteomes" id="UP001595789"/>
    </source>
</evidence>
<evidence type="ECO:0000259" key="2">
    <source>
        <dbReference type="Pfam" id="PF14237"/>
    </source>
</evidence>
<keyword evidence="1" id="KW-1133">Transmembrane helix</keyword>
<keyword evidence="1" id="KW-0472">Membrane</keyword>
<name>A0ABV8P5A7_9SPHI</name>
<evidence type="ECO:0000313" key="3">
    <source>
        <dbReference type="EMBL" id="MFC4209556.1"/>
    </source>
</evidence>
<feature type="transmembrane region" description="Helical" evidence="1">
    <location>
        <begin position="172"/>
        <end position="191"/>
    </location>
</feature>
<sequence>MNKYYISKGLKKLGPFSLNELGNHKIYSKTLVWKDSNSDWKEAKEIPELNTLIKLIPPSRGLKSIKVNNAKKCFLMALLVSAIMFLVVGGDATDAVIFKLNHREELNSENADDKLEYFMRRDFGSFIVYKYDSMFNGIPGCSSCPKPSNISVSQTLDKAITETIIDKSTPTFFLVFVITFLVFYIPFYQYFKYFSKRLRL</sequence>
<dbReference type="Proteomes" id="UP001595789">
    <property type="component" value="Unassembled WGS sequence"/>
</dbReference>
<reference evidence="4" key="1">
    <citation type="journal article" date="2019" name="Int. J. Syst. Evol. Microbiol.">
        <title>The Global Catalogue of Microorganisms (GCM) 10K type strain sequencing project: providing services to taxonomists for standard genome sequencing and annotation.</title>
        <authorList>
            <consortium name="The Broad Institute Genomics Platform"/>
            <consortium name="The Broad Institute Genome Sequencing Center for Infectious Disease"/>
            <person name="Wu L."/>
            <person name="Ma J."/>
        </authorList>
    </citation>
    <scope>NUCLEOTIDE SEQUENCE [LARGE SCALE GENOMIC DNA]</scope>
    <source>
        <strain evidence="4">CCM 8691</strain>
    </source>
</reference>
<proteinExistence type="predicted"/>
<dbReference type="Pfam" id="PF14237">
    <property type="entry name" value="GYF_2"/>
    <property type="match status" value="1"/>
</dbReference>
<protein>
    <submittedName>
        <fullName evidence="3">DUF4339 domain-containing protein</fullName>
    </submittedName>
</protein>
<evidence type="ECO:0000256" key="1">
    <source>
        <dbReference type="SAM" id="Phobius"/>
    </source>
</evidence>
<organism evidence="3 4">
    <name type="scientific">Pedobacter lithocola</name>
    <dbReference type="NCBI Taxonomy" id="1908239"/>
    <lineage>
        <taxon>Bacteria</taxon>
        <taxon>Pseudomonadati</taxon>
        <taxon>Bacteroidota</taxon>
        <taxon>Sphingobacteriia</taxon>
        <taxon>Sphingobacteriales</taxon>
        <taxon>Sphingobacteriaceae</taxon>
        <taxon>Pedobacter</taxon>
    </lineage>
</organism>
<dbReference type="RefSeq" id="WP_378980617.1">
    <property type="nucleotide sequence ID" value="NZ_JBHSBW010000001.1"/>
</dbReference>
<gene>
    <name evidence="3" type="ORF">ACFOWA_00090</name>
</gene>